<accession>A0A3N4VQ92</accession>
<sequence length="678" mass="75395">MNRIITALVLAAAPILSFAATTPARPTIEQLAAFPEYSSFTLSPDGKHVAALLARGEDRVIAVWRSDALDQAPTIIGTQKMKFSAVSFIKNDLLAVNLWQPYDLRLDRVTKTFISKLVITDLKGEKWNDPLPLPRAASRDEQLAQARTSPTVLDSLPNDPDHILVVNNVGSESGDVYKVNVRTFKSERIQRSEENVSGYVTDAAGNLRARLKLDVDGQGAFVAAEFRNPATGNWEEHFRSHVKNRDVTSLIGFAEDPNTAFILSNEGRDKAVILEYDIPSRTRKEVLFEHKFFDAADVIVNRFRDAPDRALGKLIGVVYQGPRGDDVQWTDPAMRALDAGLRQALRIPQQDVELVDPATGQRVEVRYPAERDYTIIGRTPDLSTVLIRVDGPSTPPEYHLFHNGSLSLLARAYPKLDARALGTTALVHYKARDGLDIPAFLTRPNPELCGPGPWPAVVHPHGGPWARDSMSFDESMWTPMLASRCMAVLRPQFRGSQGWGRKLWLAGDQEWGQKMQDDKDDGARWLIDQGIAQRGRIAMFGFSYGGYAAFAASVRPHDLYKCSIAGAGVSDIDRIWARFYMNPFFRQAQAHTVKGLSPLSLAAETKIPLMVFHGDRDQTVPLEQSEWFVDKAKSAGRPVEFHVIADYGHGPAWTREIFATQLRLIDDYLREGCGGKGL</sequence>
<dbReference type="EMBL" id="RKQN01000001">
    <property type="protein sequence ID" value="RPE81371.1"/>
    <property type="molecule type" value="Genomic_DNA"/>
</dbReference>
<keyword evidence="5" id="KW-1185">Reference proteome</keyword>
<feature type="domain" description="Peptidase S9 prolyl oligopeptidase catalytic" evidence="3">
    <location>
        <begin position="479"/>
        <end position="669"/>
    </location>
</feature>
<comment type="caution">
    <text evidence="4">The sequence shown here is derived from an EMBL/GenBank/DDBJ whole genome shotgun (WGS) entry which is preliminary data.</text>
</comment>
<evidence type="ECO:0000313" key="4">
    <source>
        <dbReference type="EMBL" id="RPE81371.1"/>
    </source>
</evidence>
<dbReference type="RefSeq" id="WP_123768934.1">
    <property type="nucleotide sequence ID" value="NZ_RKQN01000001.1"/>
</dbReference>
<feature type="chain" id="PRO_5018294086" evidence="2">
    <location>
        <begin position="20"/>
        <end position="678"/>
    </location>
</feature>
<dbReference type="Proteomes" id="UP000269708">
    <property type="component" value="Unassembled WGS sequence"/>
</dbReference>
<proteinExistence type="predicted"/>
<dbReference type="InterPro" id="IPR001375">
    <property type="entry name" value="Peptidase_S9_cat"/>
</dbReference>
<keyword evidence="2" id="KW-0732">Signal</keyword>
<dbReference type="PANTHER" id="PTHR42776">
    <property type="entry name" value="SERINE PEPTIDASE S9 FAMILY MEMBER"/>
    <property type="match status" value="1"/>
</dbReference>
<dbReference type="Pfam" id="PF00326">
    <property type="entry name" value="Peptidase_S9"/>
    <property type="match status" value="1"/>
</dbReference>
<name>A0A3N4VQ92_9GAMM</name>
<evidence type="ECO:0000256" key="1">
    <source>
        <dbReference type="ARBA" id="ARBA00022801"/>
    </source>
</evidence>
<evidence type="ECO:0000313" key="5">
    <source>
        <dbReference type="Proteomes" id="UP000269708"/>
    </source>
</evidence>
<keyword evidence="4" id="KW-0645">Protease</keyword>
<evidence type="ECO:0000256" key="2">
    <source>
        <dbReference type="SAM" id="SignalP"/>
    </source>
</evidence>
<evidence type="ECO:0000259" key="3">
    <source>
        <dbReference type="Pfam" id="PF00326"/>
    </source>
</evidence>
<organism evidence="4 5">
    <name type="scientific">Vulcaniibacterium tengchongense</name>
    <dbReference type="NCBI Taxonomy" id="1273429"/>
    <lineage>
        <taxon>Bacteria</taxon>
        <taxon>Pseudomonadati</taxon>
        <taxon>Pseudomonadota</taxon>
        <taxon>Gammaproteobacteria</taxon>
        <taxon>Lysobacterales</taxon>
        <taxon>Lysobacteraceae</taxon>
        <taxon>Vulcaniibacterium</taxon>
    </lineage>
</organism>
<dbReference type="OrthoDB" id="4269629at2"/>
<dbReference type="SUPFAM" id="SSF53474">
    <property type="entry name" value="alpha/beta-Hydrolases"/>
    <property type="match status" value="1"/>
</dbReference>
<keyword evidence="4" id="KW-0031">Aminopeptidase</keyword>
<dbReference type="InterPro" id="IPR029058">
    <property type="entry name" value="AB_hydrolase_fold"/>
</dbReference>
<dbReference type="GO" id="GO:0004177">
    <property type="term" value="F:aminopeptidase activity"/>
    <property type="evidence" value="ECO:0007669"/>
    <property type="project" value="UniProtKB-KW"/>
</dbReference>
<gene>
    <name evidence="4" type="ORF">EDC50_0559</name>
</gene>
<dbReference type="PANTHER" id="PTHR42776:SF27">
    <property type="entry name" value="DIPEPTIDYL PEPTIDASE FAMILY MEMBER 6"/>
    <property type="match status" value="1"/>
</dbReference>
<dbReference type="GO" id="GO:0004252">
    <property type="term" value="F:serine-type endopeptidase activity"/>
    <property type="evidence" value="ECO:0007669"/>
    <property type="project" value="TreeGrafter"/>
</dbReference>
<dbReference type="Gene3D" id="3.40.50.1820">
    <property type="entry name" value="alpha/beta hydrolase"/>
    <property type="match status" value="1"/>
</dbReference>
<dbReference type="SUPFAM" id="SSF82171">
    <property type="entry name" value="DPP6 N-terminal domain-like"/>
    <property type="match status" value="1"/>
</dbReference>
<protein>
    <submittedName>
        <fullName evidence="4">Dipeptidyl aminopeptidase/acylaminoacyl peptidase</fullName>
    </submittedName>
</protein>
<keyword evidence="1" id="KW-0378">Hydrolase</keyword>
<dbReference type="GO" id="GO:0006508">
    <property type="term" value="P:proteolysis"/>
    <property type="evidence" value="ECO:0007669"/>
    <property type="project" value="InterPro"/>
</dbReference>
<dbReference type="AlphaFoldDB" id="A0A3N4VQ92"/>
<reference evidence="4 5" key="1">
    <citation type="submission" date="2018-11" db="EMBL/GenBank/DDBJ databases">
        <title>Genomic Encyclopedia of Type Strains, Phase IV (KMG-IV): sequencing the most valuable type-strain genomes for metagenomic binning, comparative biology and taxonomic classification.</title>
        <authorList>
            <person name="Goeker M."/>
        </authorList>
    </citation>
    <scope>NUCLEOTIDE SEQUENCE [LARGE SCALE GENOMIC DNA]</scope>
    <source>
        <strain evidence="4 5">DSM 25623</strain>
    </source>
</reference>
<feature type="signal peptide" evidence="2">
    <location>
        <begin position="1"/>
        <end position="19"/>
    </location>
</feature>